<gene>
    <name evidence="3" type="ORF">P0Y53_10240</name>
</gene>
<feature type="transmembrane region" description="Helical" evidence="1">
    <location>
        <begin position="257"/>
        <end position="277"/>
    </location>
</feature>
<sequence>MTMIFRIARLELSTLFYSPVAWLVLIVFSFQNGFHYAYLVDMLNSMQEAGMNIPPLTQAFFTNPLTEGLFINVQQKLFLFMPLLTMGLMSREIGSGSIKLLFSSPVSTTQIVMGKFLSMMVYAGMLLLLLCPYIIAAYYAVPNLDLPFLLGGLLGLYLLACSYAAIGLFMSCLTSYQVVAAISTLVVLSILNYIGRLGQGMDLVRDLTYLLSIAGRADQMIAGLVISKDVVYFLVYISLFLGFSILKLKAGRQSKSFLVHTARYTGLLLAALIIGYISTRPGLLAYADLTVNKERTLTPASQELISQLKGPVTITTYANALDNYFYYMKPDQRNVDLARTDDWRRFMPGLKEEYVYYYDTSTNDYLFSSNPNLSVEGIARKIAKTEKIDPGIFLTPQQIRERINLLPEENRIVRVVTMGDRQAVLRLFEDNFIFPSEPEIAAAMKQLLEPSPVVGFLAGHGERNIREIRERDHKIMTAALTVRGALVNQGFSLREITEGQPLDPATLSVLVISDPLEPLSEQLLSDIRNYVNKGGNLMVLSEPGRQALLAPLLATWGISLQPGVLVQHNRDVQPDLVLNDFSPGCPVFAPDFERMKANPVPIIMTGAASLSWTPDSSFRYVPVMQTAPGKAWRTTDLIEPDKANKQYSALPGDTGQAQVTALALLRTHNGREQKILVAADADWLSNTEYRRFLPPASRNVRLGIQLFSWFADNRFPIDIYRPEARDKTLRVTEKGIAIQQTIFWIIIPATLLLSAVILLIRRVRK</sequence>
<dbReference type="Pfam" id="PF12679">
    <property type="entry name" value="ABC2_membrane_2"/>
    <property type="match status" value="1"/>
</dbReference>
<proteinExistence type="predicted"/>
<feature type="transmembrane region" description="Helical" evidence="1">
    <location>
        <begin position="148"/>
        <end position="170"/>
    </location>
</feature>
<feature type="domain" description="ABC-type uncharacterised transport system" evidence="2">
    <location>
        <begin position="452"/>
        <end position="688"/>
    </location>
</feature>
<dbReference type="EMBL" id="CP119311">
    <property type="protein sequence ID" value="WEK37882.1"/>
    <property type="molecule type" value="Genomic_DNA"/>
</dbReference>
<evidence type="ECO:0000259" key="2">
    <source>
        <dbReference type="Pfam" id="PF09822"/>
    </source>
</evidence>
<dbReference type="GO" id="GO:0140359">
    <property type="term" value="F:ABC-type transporter activity"/>
    <property type="evidence" value="ECO:0007669"/>
    <property type="project" value="InterPro"/>
</dbReference>
<evidence type="ECO:0000256" key="1">
    <source>
        <dbReference type="SAM" id="Phobius"/>
    </source>
</evidence>
<evidence type="ECO:0000313" key="4">
    <source>
        <dbReference type="Proteomes" id="UP001220610"/>
    </source>
</evidence>
<reference evidence="3" key="1">
    <citation type="submission" date="2023-03" db="EMBL/GenBank/DDBJ databases">
        <title>Andean soil-derived lignocellulolytic bacterial consortium as a source of novel taxa and putative plastic-active enzymes.</title>
        <authorList>
            <person name="Diaz-Garcia L."/>
            <person name="Chuvochina M."/>
            <person name="Feuerriegel G."/>
            <person name="Bunk B."/>
            <person name="Sproer C."/>
            <person name="Streit W.R."/>
            <person name="Rodriguez L.M."/>
            <person name="Overmann J."/>
            <person name="Jimenez D.J."/>
        </authorList>
    </citation>
    <scope>NUCLEOTIDE SEQUENCE</scope>
    <source>
        <strain evidence="3">MAG 7</strain>
    </source>
</reference>
<keyword evidence="1" id="KW-1133">Transmembrane helix</keyword>
<evidence type="ECO:0000313" key="3">
    <source>
        <dbReference type="EMBL" id="WEK37882.1"/>
    </source>
</evidence>
<dbReference type="Pfam" id="PF09822">
    <property type="entry name" value="ABC_transp_aux"/>
    <property type="match status" value="1"/>
</dbReference>
<keyword evidence="1" id="KW-0812">Transmembrane</keyword>
<dbReference type="Proteomes" id="UP001220610">
    <property type="component" value="Chromosome"/>
</dbReference>
<feature type="transmembrane region" description="Helical" evidence="1">
    <location>
        <begin position="176"/>
        <end position="195"/>
    </location>
</feature>
<feature type="transmembrane region" description="Helical" evidence="1">
    <location>
        <begin position="119"/>
        <end position="141"/>
    </location>
</feature>
<dbReference type="AlphaFoldDB" id="A0AAJ6BJ22"/>
<feature type="transmembrane region" description="Helical" evidence="1">
    <location>
        <begin position="742"/>
        <end position="760"/>
    </location>
</feature>
<name>A0AAJ6BJ22_9BACT</name>
<keyword evidence="1" id="KW-0472">Membrane</keyword>
<dbReference type="InterPro" id="IPR019196">
    <property type="entry name" value="ABC_transp_unknown"/>
</dbReference>
<feature type="transmembrane region" description="Helical" evidence="1">
    <location>
        <begin position="12"/>
        <end position="30"/>
    </location>
</feature>
<accession>A0AAJ6BJ22</accession>
<dbReference type="GO" id="GO:0005886">
    <property type="term" value="C:plasma membrane"/>
    <property type="evidence" value="ECO:0007669"/>
    <property type="project" value="UniProtKB-SubCell"/>
</dbReference>
<organism evidence="3 4">
    <name type="scientific">Candidatus Pseudobacter hemicellulosilyticus</name>
    <dbReference type="NCBI Taxonomy" id="3121375"/>
    <lineage>
        <taxon>Bacteria</taxon>
        <taxon>Pseudomonadati</taxon>
        <taxon>Bacteroidota</taxon>
        <taxon>Chitinophagia</taxon>
        <taxon>Chitinophagales</taxon>
        <taxon>Chitinophagaceae</taxon>
        <taxon>Pseudobacter</taxon>
    </lineage>
</organism>
<feature type="transmembrane region" description="Helical" evidence="1">
    <location>
        <begin position="232"/>
        <end position="250"/>
    </location>
</feature>
<protein>
    <submittedName>
        <fullName evidence="3">Gldg family protein</fullName>
    </submittedName>
</protein>